<name>A0A9J6HBI5_HAELO</name>
<dbReference type="VEuPathDB" id="VectorBase:HLOH_049963"/>
<accession>A0A9J6HBI5</accession>
<feature type="region of interest" description="Disordered" evidence="1">
    <location>
        <begin position="1"/>
        <end position="24"/>
    </location>
</feature>
<reference evidence="2 3" key="1">
    <citation type="journal article" date="2020" name="Cell">
        <title>Large-Scale Comparative Analyses of Tick Genomes Elucidate Their Genetic Diversity and Vector Capacities.</title>
        <authorList>
            <consortium name="Tick Genome and Microbiome Consortium (TIGMIC)"/>
            <person name="Jia N."/>
            <person name="Wang J."/>
            <person name="Shi W."/>
            <person name="Du L."/>
            <person name="Sun Y."/>
            <person name="Zhan W."/>
            <person name="Jiang J.F."/>
            <person name="Wang Q."/>
            <person name="Zhang B."/>
            <person name="Ji P."/>
            <person name="Bell-Sakyi L."/>
            <person name="Cui X.M."/>
            <person name="Yuan T.T."/>
            <person name="Jiang B.G."/>
            <person name="Yang W.F."/>
            <person name="Lam T.T."/>
            <person name="Chang Q.C."/>
            <person name="Ding S.J."/>
            <person name="Wang X.J."/>
            <person name="Zhu J.G."/>
            <person name="Ruan X.D."/>
            <person name="Zhao L."/>
            <person name="Wei J.T."/>
            <person name="Ye R.Z."/>
            <person name="Que T.C."/>
            <person name="Du C.H."/>
            <person name="Zhou Y.H."/>
            <person name="Cheng J.X."/>
            <person name="Dai P.F."/>
            <person name="Guo W.B."/>
            <person name="Han X.H."/>
            <person name="Huang E.J."/>
            <person name="Li L.F."/>
            <person name="Wei W."/>
            <person name="Gao Y.C."/>
            <person name="Liu J.Z."/>
            <person name="Shao H.Z."/>
            <person name="Wang X."/>
            <person name="Wang C.C."/>
            <person name="Yang T.C."/>
            <person name="Huo Q.B."/>
            <person name="Li W."/>
            <person name="Chen H.Y."/>
            <person name="Chen S.E."/>
            <person name="Zhou L.G."/>
            <person name="Ni X.B."/>
            <person name="Tian J.H."/>
            <person name="Sheng Y."/>
            <person name="Liu T."/>
            <person name="Pan Y.S."/>
            <person name="Xia L.Y."/>
            <person name="Li J."/>
            <person name="Zhao F."/>
            <person name="Cao W.C."/>
        </authorList>
    </citation>
    <scope>NUCLEOTIDE SEQUENCE [LARGE SCALE GENOMIC DNA]</scope>
    <source>
        <strain evidence="2">HaeL-2018</strain>
    </source>
</reference>
<gene>
    <name evidence="2" type="ORF">HPB48_026482</name>
</gene>
<comment type="caution">
    <text evidence="2">The sequence shown here is derived from an EMBL/GenBank/DDBJ whole genome shotgun (WGS) entry which is preliminary data.</text>
</comment>
<dbReference type="AlphaFoldDB" id="A0A9J6HBI5"/>
<protein>
    <submittedName>
        <fullName evidence="2">Uncharacterized protein</fullName>
    </submittedName>
</protein>
<evidence type="ECO:0000313" key="3">
    <source>
        <dbReference type="Proteomes" id="UP000821853"/>
    </source>
</evidence>
<dbReference type="Proteomes" id="UP000821853">
    <property type="component" value="Unassembled WGS sequence"/>
</dbReference>
<dbReference type="EMBL" id="JABSTR010002475">
    <property type="protein sequence ID" value="KAH9384474.1"/>
    <property type="molecule type" value="Genomic_DNA"/>
</dbReference>
<evidence type="ECO:0000313" key="2">
    <source>
        <dbReference type="EMBL" id="KAH9384474.1"/>
    </source>
</evidence>
<evidence type="ECO:0000256" key="1">
    <source>
        <dbReference type="SAM" id="MobiDB-lite"/>
    </source>
</evidence>
<keyword evidence="3" id="KW-1185">Reference proteome</keyword>
<dbReference type="OrthoDB" id="416987at2759"/>
<proteinExistence type="predicted"/>
<sequence>MSAHNPADLLTRGESAQALTPQTISWTGPPWLRIPEEDCPNTTLPLVPASDLSPELAYVCPAGVVRGPELQSAGLLDPHHYSRLSRLLRVTAWVMRLHHNADPSKPSFSGPLQATK</sequence>
<organism evidence="2 3">
    <name type="scientific">Haemaphysalis longicornis</name>
    <name type="common">Bush tick</name>
    <dbReference type="NCBI Taxonomy" id="44386"/>
    <lineage>
        <taxon>Eukaryota</taxon>
        <taxon>Metazoa</taxon>
        <taxon>Ecdysozoa</taxon>
        <taxon>Arthropoda</taxon>
        <taxon>Chelicerata</taxon>
        <taxon>Arachnida</taxon>
        <taxon>Acari</taxon>
        <taxon>Parasitiformes</taxon>
        <taxon>Ixodida</taxon>
        <taxon>Ixodoidea</taxon>
        <taxon>Ixodidae</taxon>
        <taxon>Haemaphysalinae</taxon>
        <taxon>Haemaphysalis</taxon>
    </lineage>
</organism>